<dbReference type="InterPro" id="IPR011990">
    <property type="entry name" value="TPR-like_helical_dom_sf"/>
</dbReference>
<reference evidence="1 2" key="1">
    <citation type="submission" date="2023-09" db="EMBL/GenBank/DDBJ databases">
        <authorList>
            <person name="Rey-Velasco X."/>
        </authorList>
    </citation>
    <scope>NUCLEOTIDE SEQUENCE [LARGE SCALE GENOMIC DNA]</scope>
    <source>
        <strain evidence="1 2">P385</strain>
    </source>
</reference>
<evidence type="ECO:0000313" key="2">
    <source>
        <dbReference type="Proteomes" id="UP001259982"/>
    </source>
</evidence>
<dbReference type="Proteomes" id="UP001259982">
    <property type="component" value="Unassembled WGS sequence"/>
</dbReference>
<organism evidence="1 2">
    <name type="scientific">Spectribacter acetivorans</name>
    <dbReference type="NCBI Taxonomy" id="3075603"/>
    <lineage>
        <taxon>Bacteria</taxon>
        <taxon>Pseudomonadati</taxon>
        <taxon>Pseudomonadota</taxon>
        <taxon>Gammaproteobacteria</taxon>
        <taxon>Salinisphaerales</taxon>
        <taxon>Salinisphaeraceae</taxon>
        <taxon>Spectribacter</taxon>
    </lineage>
</organism>
<gene>
    <name evidence="1" type="ORF">RM531_10435</name>
</gene>
<dbReference type="SMART" id="SM00028">
    <property type="entry name" value="TPR"/>
    <property type="match status" value="2"/>
</dbReference>
<accession>A0ABU3B8U4</accession>
<name>A0ABU3B8U4_9GAMM</name>
<dbReference type="Gene3D" id="1.25.40.10">
    <property type="entry name" value="Tetratricopeptide repeat domain"/>
    <property type="match status" value="1"/>
</dbReference>
<comment type="caution">
    <text evidence="1">The sequence shown here is derived from an EMBL/GenBank/DDBJ whole genome shotgun (WGS) entry which is preliminary data.</text>
</comment>
<proteinExistence type="predicted"/>
<dbReference type="InterPro" id="IPR019734">
    <property type="entry name" value="TPR_rpt"/>
</dbReference>
<sequence>MRAKLEAMLDGGQDTALLRFSLGELCVKDGDAPAAIPHLQQAVAQDPQYSAAWKFLGRALADAGRDEEAGQAFDQGIAVAEARGDHQAAKEMRVFARRLARGNA</sequence>
<protein>
    <submittedName>
        <fullName evidence="1">Tetratricopeptide repeat protein</fullName>
    </submittedName>
</protein>
<dbReference type="SUPFAM" id="SSF48452">
    <property type="entry name" value="TPR-like"/>
    <property type="match status" value="1"/>
</dbReference>
<keyword evidence="2" id="KW-1185">Reference proteome</keyword>
<evidence type="ECO:0000313" key="1">
    <source>
        <dbReference type="EMBL" id="MDT0618891.1"/>
    </source>
</evidence>
<dbReference type="Pfam" id="PF14559">
    <property type="entry name" value="TPR_19"/>
    <property type="match status" value="1"/>
</dbReference>
<dbReference type="EMBL" id="JAVRHY010000009">
    <property type="protein sequence ID" value="MDT0618891.1"/>
    <property type="molecule type" value="Genomic_DNA"/>
</dbReference>